<organism evidence="1 2">
    <name type="scientific">Peronosclerospora sorghi</name>
    <dbReference type="NCBI Taxonomy" id="230839"/>
    <lineage>
        <taxon>Eukaryota</taxon>
        <taxon>Sar</taxon>
        <taxon>Stramenopiles</taxon>
        <taxon>Oomycota</taxon>
        <taxon>Peronosporomycetes</taxon>
        <taxon>Peronosporales</taxon>
        <taxon>Peronosporaceae</taxon>
        <taxon>Peronosclerospora</taxon>
    </lineage>
</organism>
<proteinExistence type="predicted"/>
<reference evidence="1 2" key="1">
    <citation type="journal article" date="2022" name="bioRxiv">
        <title>The genome of the oomycete Peronosclerospora sorghi, a cosmopolitan pathogen of maize and sorghum, is inflated with dispersed pseudogenes.</title>
        <authorList>
            <person name="Fletcher K."/>
            <person name="Martin F."/>
            <person name="Isakeit T."/>
            <person name="Cavanaugh K."/>
            <person name="Magill C."/>
            <person name="Michelmore R."/>
        </authorList>
    </citation>
    <scope>NUCLEOTIDE SEQUENCE [LARGE SCALE GENOMIC DNA]</scope>
    <source>
        <strain evidence="1">P6</strain>
    </source>
</reference>
<sequence>MDEMQANLPILETRIAVPNIQADILTMASMAAGRWSSGSTGAGWTISDIIVTGRQGADVYLTPIFDTTAKDANYYGLTMWASGAAVVLSVHGGTLSAAEHRIVRDAREALRASLSNARWRDGEVVYRNNSTTMTRVADHRGAFCDEWLRHATLDTATWLHNGHGSLFKVADFARATDRR</sequence>
<name>A0ACC0WIS0_9STRA</name>
<accession>A0ACC0WIS0</accession>
<evidence type="ECO:0000313" key="2">
    <source>
        <dbReference type="Proteomes" id="UP001163321"/>
    </source>
</evidence>
<keyword evidence="2" id="KW-1185">Reference proteome</keyword>
<dbReference type="EMBL" id="CM047592">
    <property type="protein sequence ID" value="KAI9918191.1"/>
    <property type="molecule type" value="Genomic_DNA"/>
</dbReference>
<gene>
    <name evidence="1" type="ORF">PsorP6_012641</name>
</gene>
<comment type="caution">
    <text evidence="1">The sequence shown here is derived from an EMBL/GenBank/DDBJ whole genome shotgun (WGS) entry which is preliminary data.</text>
</comment>
<evidence type="ECO:0000313" key="1">
    <source>
        <dbReference type="EMBL" id="KAI9918191.1"/>
    </source>
</evidence>
<protein>
    <submittedName>
        <fullName evidence="1">Uncharacterized protein</fullName>
    </submittedName>
</protein>
<dbReference type="Proteomes" id="UP001163321">
    <property type="component" value="Chromosome 13"/>
</dbReference>